<accession>A0A8H3X8C2</accession>
<feature type="binding site" evidence="4">
    <location>
        <position position="482"/>
    </location>
    <ligand>
        <name>Zn(2+)</name>
        <dbReference type="ChEBI" id="CHEBI:29105"/>
        <note>catalytic</note>
    </ligand>
</feature>
<sequence>MEVTTSSSRLLFYLFISLFAIIQYVKAYSTAPRPLTYLEFVGNPHVDILARNRMDTTSLSRRDLEFDSSLQHDDSLRLSFVAFNRTFNIHLEPNTDLFHPEATITIHHNNKTSTTTKLLPQDYRLYKGVLLDVDSTDKRLSEDIVGLKRLSLHEELSNSPGVLGWARVMVLNDGSVNQKHLTFEGTFSYKGDLHHIKSIDNFRIAQFHDDPEIPNPSARHPNHRDATMVIYRDSDIKPSRIDNDRIWSCGMNEQISNWNRSRNNYLKYSEPWTFGINDKRDVGNEDSLFNFGFNLRTRNTVSREHKLSKRDATGCPTARRIAYMGAAADCTYVQSYQSSDAARKQILNDWGTASAVYERTFNVTLGLIYIEIQDSNCPSTPKPAWNRPCSDSYSISQRLSDFSQWRGAKGDDGAALWHLLSKCNTGTKVGIAWLGQLCQTSATAQSNGTGQAYVSGAGVSTIVKDEWKVVAHEIGHGFGAYHDCTSSTCPCSSVNDACACCPLSQTTCDAGGQFIMNPTSNVLTNDFSPCSVTDICSTFPNIGTCLQDPATASKTILTTAMCGNGLREPGEECDCGTDCATDPCCNGATCKLKNGSQCDDMNDLCCRNCTYKAANATCRPSVSSCDIPEVCPGNSGDCPPDSHITDGTSCGNGLQCAGGICTSKDLQCATRGSRMGITKACSMTTSCTISCANPNDTTSCLEMSGYFVDGTPCGFGGRCSKGTCVTGSIGNTISNWIDQNKRIVIPIAIILGILVALCCCQCIYRKRERRNGFRTRVPSMPPDETLAIANNHNNPNNPGWVDPTPYNGPSANNERYPNQAAYPNNGSRSPGYQYGQTNQIHSPPNTYNNMPRSAPIQQMYPVSPSSRNYEVPRSPMNYESPRSPMNYESPRSPMNYENPRSPRNPRNYDHFVDPTPYNG</sequence>
<dbReference type="AlphaFoldDB" id="A0A8H3X8C2"/>
<keyword evidence="4" id="KW-0479">Metal-binding</keyword>
<dbReference type="SUPFAM" id="SSF55486">
    <property type="entry name" value="Metalloproteases ('zincins'), catalytic domain"/>
    <property type="match status" value="1"/>
</dbReference>
<gene>
    <name evidence="10" type="ORF">F8M41_007203</name>
</gene>
<dbReference type="Pfam" id="PF00200">
    <property type="entry name" value="Disintegrin"/>
    <property type="match status" value="1"/>
</dbReference>
<dbReference type="Pfam" id="PF13688">
    <property type="entry name" value="Reprolysin_5"/>
    <property type="match status" value="1"/>
</dbReference>
<keyword evidence="7" id="KW-0732">Signal</keyword>
<evidence type="ECO:0000313" key="10">
    <source>
        <dbReference type="EMBL" id="KAF0419067.1"/>
    </source>
</evidence>
<comment type="caution">
    <text evidence="4">Lacks conserved residue(s) required for the propagation of feature annotation.</text>
</comment>
<dbReference type="PANTHER" id="PTHR11905:SF159">
    <property type="entry name" value="ADAM METALLOPROTEASE"/>
    <property type="match status" value="1"/>
</dbReference>
<dbReference type="SUPFAM" id="SSF57552">
    <property type="entry name" value="Blood coagulation inhibitor (disintegrin)"/>
    <property type="match status" value="1"/>
</dbReference>
<feature type="transmembrane region" description="Helical" evidence="6">
    <location>
        <begin position="743"/>
        <end position="764"/>
    </location>
</feature>
<feature type="compositionally biased region" description="Polar residues" evidence="5">
    <location>
        <begin position="807"/>
        <end position="851"/>
    </location>
</feature>
<feature type="binding site" evidence="4">
    <location>
        <position position="472"/>
    </location>
    <ligand>
        <name>Zn(2+)</name>
        <dbReference type="ChEBI" id="CHEBI:29105"/>
        <note>catalytic</note>
    </ligand>
</feature>
<evidence type="ECO:0000259" key="8">
    <source>
        <dbReference type="PROSITE" id="PS50214"/>
    </source>
</evidence>
<dbReference type="GO" id="GO:0006508">
    <property type="term" value="P:proteolysis"/>
    <property type="evidence" value="ECO:0007669"/>
    <property type="project" value="UniProtKB-KW"/>
</dbReference>
<name>A0A8H3X8C2_GIGMA</name>
<feature type="domain" description="Peptidase M12B" evidence="9">
    <location>
        <begin position="320"/>
        <end position="535"/>
    </location>
</feature>
<evidence type="ECO:0000256" key="7">
    <source>
        <dbReference type="SAM" id="SignalP"/>
    </source>
</evidence>
<dbReference type="PANTHER" id="PTHR11905">
    <property type="entry name" value="ADAM A DISINTEGRIN AND METALLOPROTEASE DOMAIN"/>
    <property type="match status" value="1"/>
</dbReference>
<keyword evidence="11" id="KW-1185">Reference proteome</keyword>
<dbReference type="Proteomes" id="UP000439903">
    <property type="component" value="Unassembled WGS sequence"/>
</dbReference>
<dbReference type="PROSITE" id="PS50215">
    <property type="entry name" value="ADAM_MEPRO"/>
    <property type="match status" value="1"/>
</dbReference>
<dbReference type="InterPro" id="IPR036436">
    <property type="entry name" value="Disintegrin_dom_sf"/>
</dbReference>
<proteinExistence type="predicted"/>
<dbReference type="EMBL" id="WTPW01001718">
    <property type="protein sequence ID" value="KAF0419067.1"/>
    <property type="molecule type" value="Genomic_DNA"/>
</dbReference>
<feature type="chain" id="PRO_5034083129" description="Disintegrin and metalloproteinase domain-containing protein B" evidence="7">
    <location>
        <begin position="28"/>
        <end position="919"/>
    </location>
</feature>
<keyword evidence="4" id="KW-0862">Zinc</keyword>
<feature type="region of interest" description="Disordered" evidence="5">
    <location>
        <begin position="774"/>
        <end position="919"/>
    </location>
</feature>
<evidence type="ECO:0000256" key="1">
    <source>
        <dbReference type="ARBA" id="ARBA00023157"/>
    </source>
</evidence>
<dbReference type="OrthoDB" id="5951731at2759"/>
<keyword evidence="6" id="KW-0812">Transmembrane</keyword>
<evidence type="ECO:0000256" key="2">
    <source>
        <dbReference type="ARBA" id="ARBA00056552"/>
    </source>
</evidence>
<organism evidence="10 11">
    <name type="scientific">Gigaspora margarita</name>
    <dbReference type="NCBI Taxonomy" id="4874"/>
    <lineage>
        <taxon>Eukaryota</taxon>
        <taxon>Fungi</taxon>
        <taxon>Fungi incertae sedis</taxon>
        <taxon>Mucoromycota</taxon>
        <taxon>Glomeromycotina</taxon>
        <taxon>Glomeromycetes</taxon>
        <taxon>Diversisporales</taxon>
        <taxon>Gigasporaceae</taxon>
        <taxon>Gigaspora</taxon>
    </lineage>
</organism>
<evidence type="ECO:0000313" key="11">
    <source>
        <dbReference type="Proteomes" id="UP000439903"/>
    </source>
</evidence>
<protein>
    <recommendedName>
        <fullName evidence="3">Disintegrin and metalloproteinase domain-containing protein B</fullName>
    </recommendedName>
</protein>
<dbReference type="Pfam" id="PF01562">
    <property type="entry name" value="Pep_M12B_propep"/>
    <property type="match status" value="1"/>
</dbReference>
<evidence type="ECO:0000256" key="3">
    <source>
        <dbReference type="ARBA" id="ARBA00074021"/>
    </source>
</evidence>
<keyword evidence="6" id="KW-0472">Membrane</keyword>
<evidence type="ECO:0000256" key="6">
    <source>
        <dbReference type="SAM" id="Phobius"/>
    </source>
</evidence>
<evidence type="ECO:0000259" key="9">
    <source>
        <dbReference type="PROSITE" id="PS50215"/>
    </source>
</evidence>
<dbReference type="SMART" id="SM00050">
    <property type="entry name" value="DISIN"/>
    <property type="match status" value="1"/>
</dbReference>
<keyword evidence="6" id="KW-1133">Transmembrane helix</keyword>
<evidence type="ECO:0000256" key="5">
    <source>
        <dbReference type="SAM" id="MobiDB-lite"/>
    </source>
</evidence>
<dbReference type="Gene3D" id="3.40.390.10">
    <property type="entry name" value="Collagenase (Catalytic Domain)"/>
    <property type="match status" value="1"/>
</dbReference>
<reference evidence="10 11" key="1">
    <citation type="journal article" date="2019" name="Environ. Microbiol.">
        <title>At the nexus of three kingdoms: the genome of the mycorrhizal fungus Gigaspora margarita provides insights into plant, endobacterial and fungal interactions.</title>
        <authorList>
            <person name="Venice F."/>
            <person name="Ghignone S."/>
            <person name="Salvioli di Fossalunga A."/>
            <person name="Amselem J."/>
            <person name="Novero M."/>
            <person name="Xianan X."/>
            <person name="Sedzielewska Toro K."/>
            <person name="Morin E."/>
            <person name="Lipzen A."/>
            <person name="Grigoriev I.V."/>
            <person name="Henrissat B."/>
            <person name="Martin F.M."/>
            <person name="Bonfante P."/>
        </authorList>
    </citation>
    <scope>NUCLEOTIDE SEQUENCE [LARGE SCALE GENOMIC DNA]</scope>
    <source>
        <strain evidence="10 11">BEG34</strain>
    </source>
</reference>
<dbReference type="FunFam" id="4.10.70.10:FF:000003">
    <property type="entry name" value="Disintegrin and metalloproteinase domain-containing protein 17"/>
    <property type="match status" value="1"/>
</dbReference>
<dbReference type="PROSITE" id="PS50214">
    <property type="entry name" value="DISINTEGRIN_2"/>
    <property type="match status" value="1"/>
</dbReference>
<comment type="caution">
    <text evidence="10">The sequence shown here is derived from an EMBL/GenBank/DDBJ whole genome shotgun (WGS) entry which is preliminary data.</text>
</comment>
<keyword evidence="10" id="KW-0378">Hydrolase</keyword>
<feature type="active site" evidence="4">
    <location>
        <position position="473"/>
    </location>
</feature>
<keyword evidence="10" id="KW-0645">Protease</keyword>
<dbReference type="GO" id="GO:0004222">
    <property type="term" value="F:metalloendopeptidase activity"/>
    <property type="evidence" value="ECO:0007669"/>
    <property type="project" value="InterPro"/>
</dbReference>
<feature type="signal peptide" evidence="7">
    <location>
        <begin position="1"/>
        <end position="27"/>
    </location>
</feature>
<dbReference type="InterPro" id="IPR024079">
    <property type="entry name" value="MetalloPept_cat_dom_sf"/>
</dbReference>
<dbReference type="GO" id="GO:0046872">
    <property type="term" value="F:metal ion binding"/>
    <property type="evidence" value="ECO:0007669"/>
    <property type="project" value="UniProtKB-KW"/>
</dbReference>
<dbReference type="InterPro" id="IPR001762">
    <property type="entry name" value="Disintegrin_dom"/>
</dbReference>
<dbReference type="InterPro" id="IPR002870">
    <property type="entry name" value="Peptidase_M12B_N"/>
</dbReference>
<evidence type="ECO:0000256" key="4">
    <source>
        <dbReference type="PROSITE-ProRule" id="PRU00276"/>
    </source>
</evidence>
<feature type="binding site" evidence="4">
    <location>
        <position position="476"/>
    </location>
    <ligand>
        <name>Zn(2+)</name>
        <dbReference type="ChEBI" id="CHEBI:29105"/>
        <note>catalytic</note>
    </ligand>
</feature>
<keyword evidence="1" id="KW-1015">Disulfide bond</keyword>
<keyword evidence="10" id="KW-0482">Metalloprotease</keyword>
<feature type="domain" description="Disintegrin" evidence="8">
    <location>
        <begin position="559"/>
        <end position="646"/>
    </location>
</feature>
<comment type="function">
    <text evidence="2">Probable zinc protease.</text>
</comment>
<dbReference type="Gene3D" id="4.10.70.10">
    <property type="entry name" value="Disintegrin domain"/>
    <property type="match status" value="1"/>
</dbReference>
<dbReference type="InterPro" id="IPR001590">
    <property type="entry name" value="Peptidase_M12B"/>
</dbReference>